<accession>A0A2N9ANS7</accession>
<evidence type="ECO:0000256" key="1">
    <source>
        <dbReference type="SAM" id="MobiDB-lite"/>
    </source>
</evidence>
<dbReference type="EMBL" id="LT962688">
    <property type="protein sequence ID" value="SOR28995.1"/>
    <property type="molecule type" value="Genomic_DNA"/>
</dbReference>
<name>A0A2N9ANS7_METEX</name>
<proteinExistence type="predicted"/>
<organism evidence="2 3">
    <name type="scientific">Methylorubrum extorquens</name>
    <name type="common">Methylobacterium dichloromethanicum</name>
    <name type="synonym">Methylobacterium extorquens</name>
    <dbReference type="NCBI Taxonomy" id="408"/>
    <lineage>
        <taxon>Bacteria</taxon>
        <taxon>Pseudomonadati</taxon>
        <taxon>Pseudomonadota</taxon>
        <taxon>Alphaproteobacteria</taxon>
        <taxon>Hyphomicrobiales</taxon>
        <taxon>Methylobacteriaceae</taxon>
        <taxon>Methylorubrum</taxon>
    </lineage>
</organism>
<protein>
    <submittedName>
        <fullName evidence="2">Uncharacterized protein</fullName>
    </submittedName>
</protein>
<evidence type="ECO:0000313" key="2">
    <source>
        <dbReference type="EMBL" id="SOR28995.1"/>
    </source>
</evidence>
<dbReference type="Proteomes" id="UP000233769">
    <property type="component" value="Chromosome tk0001"/>
</dbReference>
<feature type="region of interest" description="Disordered" evidence="1">
    <location>
        <begin position="24"/>
        <end position="49"/>
    </location>
</feature>
<evidence type="ECO:0000313" key="3">
    <source>
        <dbReference type="Proteomes" id="UP000233769"/>
    </source>
</evidence>
<gene>
    <name evidence="2" type="ORF">TK0001_2393</name>
</gene>
<sequence length="68" mass="7317">MAPMRAVVGLPNFAPRMYPDPIRLSRTVDPDASGILRPGPSIPDRRSGPVIATAREADPVSPVIRDAR</sequence>
<dbReference type="AlphaFoldDB" id="A0A2N9ANS7"/>
<reference evidence="3" key="1">
    <citation type="submission" date="2017-10" db="EMBL/GenBank/DDBJ databases">
        <authorList>
            <person name="Regsiter A."/>
            <person name="William W."/>
        </authorList>
    </citation>
    <scope>NUCLEOTIDE SEQUENCE [LARGE SCALE GENOMIC DNA]</scope>
</reference>